<sequence>MKKSIVSVLLLAITFGFFGKSKAQEKDSLYEARKLKIDEINFVSGYYTQEGEHSSIGGGKGDEALTNISNSIQVRLLKNSQKYEHRLDVAVAVDHHTSASTKLINNVPDGSPTNIYSGKISAKTAASSGTSGVTGASSKFVGWRIYPSINYFAKNLERNTTYGIGAYYSREFDYQSIGGELSFVKASQDNNAEFSVKAMAFFDQRLEILPVELRPVNTGVNNKKADDDEDEHEGGDDNYKLWNKNSYSVNFAYSQIINPRLQVSLLADFAFQDGLLSIPYNRVYFTNNTVSSEKLPMQRMKIPLGMRLNYFLGETFIFRTYYRYFFDDWGIKAHTAQLEIPIKISPFVSLSPFYRYHHQTSNDYFKPYGQHNPGEKYYSSDYDLSSFNSQNIGLNLHYLPLESKLFKSVDFRYSFYKRSEGLSAHNLTFAITFK</sequence>
<proteinExistence type="predicted"/>
<dbReference type="Proteomes" id="UP000238565">
    <property type="component" value="Unassembled WGS sequence"/>
</dbReference>
<reference evidence="2 3" key="1">
    <citation type="submission" date="2018-02" db="EMBL/GenBank/DDBJ databases">
        <title>Draft genome sequence of bacterial isolates from marine environment.</title>
        <authorList>
            <person name="Singh S.K."/>
            <person name="Hill R."/>
            <person name="Major S."/>
            <person name="Cai H."/>
            <person name="Li Y."/>
        </authorList>
    </citation>
    <scope>NUCLEOTIDE SEQUENCE [LARGE SCALE GENOMIC DNA]</scope>
    <source>
        <strain evidence="2 3">IMET F</strain>
    </source>
</reference>
<dbReference type="AlphaFoldDB" id="A0A2S7I505"/>
<keyword evidence="1" id="KW-0732">Signal</keyword>
<dbReference type="Pfam" id="PF12094">
    <property type="entry name" value="DUF3570"/>
    <property type="match status" value="1"/>
</dbReference>
<gene>
    <name evidence="2" type="ORF">C3729_06135</name>
</gene>
<evidence type="ECO:0000256" key="1">
    <source>
        <dbReference type="SAM" id="SignalP"/>
    </source>
</evidence>
<comment type="caution">
    <text evidence="2">The sequence shown here is derived from an EMBL/GenBank/DDBJ whole genome shotgun (WGS) entry which is preliminary data.</text>
</comment>
<evidence type="ECO:0000313" key="2">
    <source>
        <dbReference type="EMBL" id="PPZ91647.1"/>
    </source>
</evidence>
<name>A0A2S7I505_9FLAO</name>
<evidence type="ECO:0008006" key="4">
    <source>
        <dbReference type="Google" id="ProtNLM"/>
    </source>
</evidence>
<dbReference type="RefSeq" id="WP_104793349.1">
    <property type="nucleotide sequence ID" value="NZ_PTPZ01000003.1"/>
</dbReference>
<accession>A0A2S7I505</accession>
<feature type="chain" id="PRO_5015484537" description="DUF3570 domain-containing protein" evidence="1">
    <location>
        <begin position="24"/>
        <end position="434"/>
    </location>
</feature>
<dbReference type="EMBL" id="PTPZ01000003">
    <property type="protein sequence ID" value="PPZ91647.1"/>
    <property type="molecule type" value="Genomic_DNA"/>
</dbReference>
<feature type="signal peptide" evidence="1">
    <location>
        <begin position="1"/>
        <end position="23"/>
    </location>
</feature>
<evidence type="ECO:0000313" key="3">
    <source>
        <dbReference type="Proteomes" id="UP000238565"/>
    </source>
</evidence>
<organism evidence="2 3">
    <name type="scientific">Cloacibacterium normanense</name>
    <dbReference type="NCBI Taxonomy" id="237258"/>
    <lineage>
        <taxon>Bacteria</taxon>
        <taxon>Pseudomonadati</taxon>
        <taxon>Bacteroidota</taxon>
        <taxon>Flavobacteriia</taxon>
        <taxon>Flavobacteriales</taxon>
        <taxon>Weeksellaceae</taxon>
    </lineage>
</organism>
<protein>
    <recommendedName>
        <fullName evidence="4">DUF3570 domain-containing protein</fullName>
    </recommendedName>
</protein>
<dbReference type="InterPro" id="IPR021953">
    <property type="entry name" value="DUF3570"/>
</dbReference>